<keyword evidence="4 7" id="KW-1133">Transmembrane helix</keyword>
<comment type="subcellular location">
    <subcellularLocation>
        <location evidence="1">Membrane</location>
        <topology evidence="1">Multi-pass membrane protein</topology>
    </subcellularLocation>
</comment>
<keyword evidence="9" id="KW-1185">Reference proteome</keyword>
<dbReference type="AlphaFoldDB" id="A0A0H5RWY7"/>
<feature type="region of interest" description="Disordered" evidence="6">
    <location>
        <begin position="379"/>
        <end position="405"/>
    </location>
</feature>
<protein>
    <submittedName>
        <fullName evidence="8">Putative permease</fullName>
    </submittedName>
</protein>
<reference evidence="9" key="1">
    <citation type="submission" date="2015-07" db="EMBL/GenBank/DDBJ databases">
        <authorList>
            <person name="Urmite Genomes"/>
        </authorList>
    </citation>
    <scope>NUCLEOTIDE SEQUENCE [LARGE SCALE GENOMIC DNA]</scope>
    <source>
        <strain evidence="9">type strain: ATCC 49404</strain>
    </source>
</reference>
<dbReference type="Pfam" id="PF01594">
    <property type="entry name" value="AI-2E_transport"/>
    <property type="match status" value="1"/>
</dbReference>
<accession>A0A0H5RWY7</accession>
<evidence type="ECO:0000256" key="5">
    <source>
        <dbReference type="ARBA" id="ARBA00023136"/>
    </source>
</evidence>
<name>A0A0H5RWY7_9MYCO</name>
<gene>
    <name evidence="8" type="ORF">BN2156_05212</name>
</gene>
<dbReference type="PANTHER" id="PTHR21716:SF4">
    <property type="entry name" value="TRANSMEMBRANE PROTEIN 245"/>
    <property type="match status" value="1"/>
</dbReference>
<feature type="transmembrane region" description="Helical" evidence="7">
    <location>
        <begin position="64"/>
        <end position="86"/>
    </location>
</feature>
<feature type="transmembrane region" description="Helical" evidence="7">
    <location>
        <begin position="241"/>
        <end position="263"/>
    </location>
</feature>
<evidence type="ECO:0000256" key="7">
    <source>
        <dbReference type="SAM" id="Phobius"/>
    </source>
</evidence>
<organism evidence="8 9">
    <name type="scientific">Mycolicibacterium neworleansense</name>
    <dbReference type="NCBI Taxonomy" id="146018"/>
    <lineage>
        <taxon>Bacteria</taxon>
        <taxon>Bacillati</taxon>
        <taxon>Actinomycetota</taxon>
        <taxon>Actinomycetes</taxon>
        <taxon>Mycobacteriales</taxon>
        <taxon>Mycobacteriaceae</taxon>
        <taxon>Mycolicibacterium</taxon>
    </lineage>
</organism>
<feature type="transmembrane region" description="Helical" evidence="7">
    <location>
        <begin position="312"/>
        <end position="345"/>
    </location>
</feature>
<evidence type="ECO:0000256" key="1">
    <source>
        <dbReference type="ARBA" id="ARBA00004141"/>
    </source>
</evidence>
<evidence type="ECO:0000256" key="4">
    <source>
        <dbReference type="ARBA" id="ARBA00022989"/>
    </source>
</evidence>
<evidence type="ECO:0000256" key="3">
    <source>
        <dbReference type="ARBA" id="ARBA00022692"/>
    </source>
</evidence>
<dbReference type="InterPro" id="IPR002549">
    <property type="entry name" value="AI-2E-like"/>
</dbReference>
<proteinExistence type="inferred from homology"/>
<keyword evidence="3 7" id="KW-0812">Transmembrane</keyword>
<dbReference type="GO" id="GO:0016020">
    <property type="term" value="C:membrane"/>
    <property type="evidence" value="ECO:0007669"/>
    <property type="project" value="UniProtKB-SubCell"/>
</dbReference>
<evidence type="ECO:0000256" key="2">
    <source>
        <dbReference type="ARBA" id="ARBA00009773"/>
    </source>
</evidence>
<dbReference type="PANTHER" id="PTHR21716">
    <property type="entry name" value="TRANSMEMBRANE PROTEIN"/>
    <property type="match status" value="1"/>
</dbReference>
<evidence type="ECO:0000313" key="8">
    <source>
        <dbReference type="EMBL" id="CRZ18311.1"/>
    </source>
</evidence>
<evidence type="ECO:0000313" key="9">
    <source>
        <dbReference type="Proteomes" id="UP000199147"/>
    </source>
</evidence>
<feature type="transmembrane region" description="Helical" evidence="7">
    <location>
        <begin position="34"/>
        <end position="52"/>
    </location>
</feature>
<keyword evidence="5 7" id="KW-0472">Membrane</keyword>
<evidence type="ECO:0000256" key="6">
    <source>
        <dbReference type="SAM" id="MobiDB-lite"/>
    </source>
</evidence>
<dbReference type="STRING" id="146018.BN2156_05212"/>
<dbReference type="OrthoDB" id="5348369at2"/>
<feature type="transmembrane region" description="Helical" evidence="7">
    <location>
        <begin position="218"/>
        <end position="235"/>
    </location>
</feature>
<comment type="similarity">
    <text evidence="2">Belongs to the autoinducer-2 exporter (AI-2E) (TC 2.A.86) family.</text>
</comment>
<sequence length="405" mass="43939">MKDEFTLTQKRALAVVTVLALLLGAYFLRGFFVLIVMAGVGAYLFTPLYQRFQRRFGTGLSATLTLLVAILMVIIPVALVVFMAIVQVTQLVNMVSTWIADTDLSTLGDRALQLVNSMLGRVPFLDIHLTADSLRDTVVKLSQHLGEWLLSILQGAVGGMVGAITASIIFLYVFISMLVNSGEIATLIRRLNPLGEEITDLYLAKTGAMVKGTVKGQFVIAFCQGVAGAISIYIAGFHNGFFVFAILLTALSVIPLGGGIVTIPFGIGMMFFGNIIGGVFVVVFHLLVVTNIDNLLRPWLVPKAARLDPALMLLAVFAGISMFGFFGLVIGPVLMIIIVTTVSVYLAVYKGVELEMTEPEEPGQSPWRRLWDWIQKRLGGKESASRAESKIEAKTKAESDRSTSA</sequence>
<feature type="transmembrane region" description="Helical" evidence="7">
    <location>
        <begin position="270"/>
        <end position="292"/>
    </location>
</feature>
<feature type="transmembrane region" description="Helical" evidence="7">
    <location>
        <begin position="148"/>
        <end position="175"/>
    </location>
</feature>
<feature type="transmembrane region" description="Helical" evidence="7">
    <location>
        <begin position="12"/>
        <end position="28"/>
    </location>
</feature>
<dbReference type="Proteomes" id="UP000199147">
    <property type="component" value="Unassembled WGS sequence"/>
</dbReference>
<dbReference type="EMBL" id="CWKH01000003">
    <property type="protein sequence ID" value="CRZ18311.1"/>
    <property type="molecule type" value="Genomic_DNA"/>
</dbReference>
<dbReference type="RefSeq" id="WP_090517864.1">
    <property type="nucleotide sequence ID" value="NZ_CWKH01000003.1"/>
</dbReference>